<accession>A0A250WRE3</accession>
<feature type="compositionally biased region" description="Basic and acidic residues" evidence="1">
    <location>
        <begin position="250"/>
        <end position="259"/>
    </location>
</feature>
<feature type="compositionally biased region" description="Polar residues" evidence="1">
    <location>
        <begin position="43"/>
        <end position="56"/>
    </location>
</feature>
<keyword evidence="3" id="KW-1185">Reference proteome</keyword>
<gene>
    <name evidence="2" type="ORF">CEUSTIGMA_g696.t1</name>
</gene>
<feature type="compositionally biased region" description="Basic and acidic residues" evidence="1">
    <location>
        <begin position="563"/>
        <end position="579"/>
    </location>
</feature>
<feature type="compositionally biased region" description="Polar residues" evidence="1">
    <location>
        <begin position="262"/>
        <end position="273"/>
    </location>
</feature>
<protein>
    <submittedName>
        <fullName evidence="2">Uncharacterized protein</fullName>
    </submittedName>
</protein>
<evidence type="ECO:0000256" key="1">
    <source>
        <dbReference type="SAM" id="MobiDB-lite"/>
    </source>
</evidence>
<dbReference type="AlphaFoldDB" id="A0A250WRE3"/>
<reference evidence="2 3" key="1">
    <citation type="submission" date="2017-08" db="EMBL/GenBank/DDBJ databases">
        <title>Acidophilic green algal genome provides insights into adaptation to an acidic environment.</title>
        <authorList>
            <person name="Hirooka S."/>
            <person name="Hirose Y."/>
            <person name="Kanesaki Y."/>
            <person name="Higuchi S."/>
            <person name="Fujiwara T."/>
            <person name="Onuma R."/>
            <person name="Era A."/>
            <person name="Ohbayashi R."/>
            <person name="Uzuka A."/>
            <person name="Nozaki H."/>
            <person name="Yoshikawa H."/>
            <person name="Miyagishima S.Y."/>
        </authorList>
    </citation>
    <scope>NUCLEOTIDE SEQUENCE [LARGE SCALE GENOMIC DNA]</scope>
    <source>
        <strain evidence="2 3">NIES-2499</strain>
    </source>
</reference>
<sequence>MDSVRWSDLEENKAIYILNDASSRVAASKSAYLSLDEDLNCSRGTLKSSLNSSDTPSIRARKGSSGNARHDVKTSLTPDLHSSAEVEEQFGFDPPNSSIYSPEHDVKHAAIKYSAHAQSGIHSRGPSDSGVAHTSQDWLQDGRPPPKTLSEMLHNFSQEEEGGPLIRSRNYVGMGTSTSMHRTTTAGPLRSETPSALAVSFADMESSFQRSSHTPLQGSSSRQHSQQGSSNSRQGFAVSFDEANLAHSDSCLDTKDVPQEHLINTPSVSQSVSGYEMTTGLTHAGNPSKLTVFSSVPALPSISKPASSHSGLPPLTRQPRSSAAGAPYTVDTCPSSGAAAPRHSSPGRVLTAFSSAGTVNHSGACTASQQAPHPPRRPLGMTSRDASPARGIVQQLEPRSTVLGLTSRDASPGRGGANVALRSLTPAEVVAAAVASLTANSGQDGDQAAAGQDALHAPFRDSSPARVPSRGIDAMLPEVGHSSGSGPEVGYSSGSGQRVSSFSPLRLSTHSTPLKALSSHQHRPSESGVYKGSPSHVNPSLAGRFSRDPSPTGFRPPAIPKAFEGRSYSRDPSPGHDGQDFATSSGNSHMSRQTSPAQLRGLVSLTSDPHHKNVSTEGPAHRPQPVSQHALPRAPPRPPAANVKPKVGRQPVQRLGDDLPQLAKTYVFIQPQEEFSMHSRNEV</sequence>
<feature type="region of interest" description="Disordered" evidence="1">
    <location>
        <begin position="475"/>
        <end position="656"/>
    </location>
</feature>
<dbReference type="EMBL" id="BEGY01000002">
    <property type="protein sequence ID" value="GAX73242.1"/>
    <property type="molecule type" value="Genomic_DNA"/>
</dbReference>
<feature type="region of interest" description="Disordered" evidence="1">
    <location>
        <begin position="43"/>
        <end position="81"/>
    </location>
</feature>
<feature type="compositionally biased region" description="Low complexity" evidence="1">
    <location>
        <begin position="490"/>
        <end position="503"/>
    </location>
</feature>
<proteinExistence type="predicted"/>
<feature type="compositionally biased region" description="Polar residues" evidence="1">
    <location>
        <begin position="206"/>
        <end position="216"/>
    </location>
</feature>
<evidence type="ECO:0000313" key="3">
    <source>
        <dbReference type="Proteomes" id="UP000232323"/>
    </source>
</evidence>
<evidence type="ECO:0000313" key="2">
    <source>
        <dbReference type="EMBL" id="GAX73242.1"/>
    </source>
</evidence>
<name>A0A250WRE3_9CHLO</name>
<comment type="caution">
    <text evidence="2">The sequence shown here is derived from an EMBL/GenBank/DDBJ whole genome shotgun (WGS) entry which is preliminary data.</text>
</comment>
<dbReference type="Proteomes" id="UP000232323">
    <property type="component" value="Unassembled WGS sequence"/>
</dbReference>
<feature type="compositionally biased region" description="Polar residues" evidence="1">
    <location>
        <begin position="361"/>
        <end position="371"/>
    </location>
</feature>
<feature type="compositionally biased region" description="Low complexity" evidence="1">
    <location>
        <begin position="217"/>
        <end position="235"/>
    </location>
</feature>
<feature type="region of interest" description="Disordered" evidence="1">
    <location>
        <begin position="361"/>
        <end position="388"/>
    </location>
</feature>
<feature type="compositionally biased region" description="Polar residues" evidence="1">
    <location>
        <begin position="581"/>
        <end position="597"/>
    </location>
</feature>
<feature type="region of interest" description="Disordered" evidence="1">
    <location>
        <begin position="115"/>
        <end position="349"/>
    </location>
</feature>
<organism evidence="2 3">
    <name type="scientific">Chlamydomonas eustigma</name>
    <dbReference type="NCBI Taxonomy" id="1157962"/>
    <lineage>
        <taxon>Eukaryota</taxon>
        <taxon>Viridiplantae</taxon>
        <taxon>Chlorophyta</taxon>
        <taxon>core chlorophytes</taxon>
        <taxon>Chlorophyceae</taxon>
        <taxon>CS clade</taxon>
        <taxon>Chlamydomonadales</taxon>
        <taxon>Chlamydomonadaceae</taxon>
        <taxon>Chlamydomonas</taxon>
    </lineage>
</organism>
<feature type="compositionally biased region" description="Polar residues" evidence="1">
    <location>
        <begin position="175"/>
        <end position="186"/>
    </location>
</feature>